<dbReference type="Pfam" id="PF07839">
    <property type="entry name" value="CaM_binding"/>
    <property type="match status" value="1"/>
</dbReference>
<dbReference type="Proteomes" id="UP000000763">
    <property type="component" value="Chromosome 2"/>
</dbReference>
<dbReference type="InterPro" id="IPR012417">
    <property type="entry name" value="CaM-bd_dom_pln"/>
</dbReference>
<proteinExistence type="predicted"/>
<organism evidence="2 3">
    <name type="scientific">Oryza sativa subsp. japonica</name>
    <name type="common">Rice</name>
    <dbReference type="NCBI Taxonomy" id="39947"/>
    <lineage>
        <taxon>Eukaryota</taxon>
        <taxon>Viridiplantae</taxon>
        <taxon>Streptophyta</taxon>
        <taxon>Embryophyta</taxon>
        <taxon>Tracheophyta</taxon>
        <taxon>Spermatophyta</taxon>
        <taxon>Magnoliopsida</taxon>
        <taxon>Liliopsida</taxon>
        <taxon>Poales</taxon>
        <taxon>Poaceae</taxon>
        <taxon>BOP clade</taxon>
        <taxon>Oryzoideae</taxon>
        <taxon>Oryzeae</taxon>
        <taxon>Oryzinae</taxon>
        <taxon>Oryza</taxon>
        <taxon>Oryza sativa</taxon>
    </lineage>
</organism>
<dbReference type="GO" id="GO:0005516">
    <property type="term" value="F:calmodulin binding"/>
    <property type="evidence" value="ECO:0007669"/>
    <property type="project" value="InterPro"/>
</dbReference>
<name>A0A0P0VEL6_ORYSJ</name>
<feature type="domain" description="Calmodulin-binding" evidence="1">
    <location>
        <begin position="7"/>
        <end position="29"/>
    </location>
</feature>
<dbReference type="EMBL" id="AP008208">
    <property type="protein sequence ID" value="BAH91532.1"/>
    <property type="molecule type" value="Genomic_DNA"/>
</dbReference>
<evidence type="ECO:0000313" key="3">
    <source>
        <dbReference type="Proteomes" id="UP000000763"/>
    </source>
</evidence>
<reference evidence="2 3" key="1">
    <citation type="journal article" date="2005" name="Nature">
        <title>The map-based sequence of the rice genome.</title>
        <authorList>
            <consortium name="International rice genome sequencing project (IRGSP)"/>
            <person name="Matsumoto T."/>
            <person name="Wu J."/>
            <person name="Kanamori H."/>
            <person name="Katayose Y."/>
            <person name="Fujisawa M."/>
            <person name="Namiki N."/>
            <person name="Mizuno H."/>
            <person name="Yamamoto K."/>
            <person name="Antonio B.A."/>
            <person name="Baba T."/>
            <person name="Sakata K."/>
            <person name="Nagamura Y."/>
            <person name="Aoki H."/>
            <person name="Arikawa K."/>
            <person name="Arita K."/>
            <person name="Bito T."/>
            <person name="Chiden Y."/>
            <person name="Fujitsuka N."/>
            <person name="Fukunaka R."/>
            <person name="Hamada M."/>
            <person name="Harada C."/>
            <person name="Hayashi A."/>
            <person name="Hijishita S."/>
            <person name="Honda M."/>
            <person name="Hosokawa S."/>
            <person name="Ichikawa Y."/>
            <person name="Idonuma A."/>
            <person name="Iijima M."/>
            <person name="Ikeda M."/>
            <person name="Ikeno M."/>
            <person name="Ito K."/>
            <person name="Ito S."/>
            <person name="Ito T."/>
            <person name="Ito Y."/>
            <person name="Ito Y."/>
            <person name="Iwabuchi A."/>
            <person name="Kamiya K."/>
            <person name="Karasawa W."/>
            <person name="Kurita K."/>
            <person name="Katagiri S."/>
            <person name="Kikuta A."/>
            <person name="Kobayashi H."/>
            <person name="Kobayashi N."/>
            <person name="Machita K."/>
            <person name="Maehara T."/>
            <person name="Masukawa M."/>
            <person name="Mizubayashi T."/>
            <person name="Mukai Y."/>
            <person name="Nagasaki H."/>
            <person name="Nagata Y."/>
            <person name="Naito S."/>
            <person name="Nakashima M."/>
            <person name="Nakama Y."/>
            <person name="Nakamichi Y."/>
            <person name="Nakamura M."/>
            <person name="Meguro A."/>
            <person name="Negishi M."/>
            <person name="Ohta I."/>
            <person name="Ohta T."/>
            <person name="Okamoto M."/>
            <person name="Ono N."/>
            <person name="Saji S."/>
            <person name="Sakaguchi M."/>
            <person name="Sakai K."/>
            <person name="Shibata M."/>
            <person name="Shimokawa T."/>
            <person name="Song J."/>
            <person name="Takazaki Y."/>
            <person name="Terasawa K."/>
            <person name="Tsugane M."/>
            <person name="Tsuji K."/>
            <person name="Ueda S."/>
            <person name="Waki K."/>
            <person name="Yamagata H."/>
            <person name="Yamamoto M."/>
            <person name="Yamamoto S."/>
            <person name="Yamane H."/>
            <person name="Yoshiki S."/>
            <person name="Yoshihara R."/>
            <person name="Yukawa K."/>
            <person name="Zhong H."/>
            <person name="Yano M."/>
            <person name="Yuan Q."/>
            <person name="Ouyang S."/>
            <person name="Liu J."/>
            <person name="Jones K.M."/>
            <person name="Gansberger K."/>
            <person name="Moffat K."/>
            <person name="Hill J."/>
            <person name="Bera J."/>
            <person name="Fadrosh D."/>
            <person name="Jin S."/>
            <person name="Johri S."/>
            <person name="Kim M."/>
            <person name="Overton L."/>
            <person name="Reardon M."/>
            <person name="Tsitrin T."/>
            <person name="Vuong H."/>
            <person name="Weaver B."/>
            <person name="Ciecko A."/>
            <person name="Tallon L."/>
            <person name="Jackson J."/>
            <person name="Pai G."/>
            <person name="Aken S.V."/>
            <person name="Utterback T."/>
            <person name="Reidmuller S."/>
            <person name="Feldblyum T."/>
            <person name="Hsiao J."/>
            <person name="Zismann V."/>
            <person name="Iobst S."/>
            <person name="de Vazeille A.R."/>
            <person name="Buell C.R."/>
            <person name="Ying K."/>
            <person name="Li Y."/>
            <person name="Lu T."/>
            <person name="Huang Y."/>
            <person name="Zhao Q."/>
            <person name="Feng Q."/>
            <person name="Zhang L."/>
            <person name="Zhu J."/>
            <person name="Weng Q."/>
            <person name="Mu J."/>
            <person name="Lu Y."/>
            <person name="Fan D."/>
            <person name="Liu Y."/>
            <person name="Guan J."/>
            <person name="Zhang Y."/>
            <person name="Yu S."/>
            <person name="Liu X."/>
            <person name="Zhang Y."/>
            <person name="Hong G."/>
            <person name="Han B."/>
            <person name="Choisne N."/>
            <person name="Demange N."/>
            <person name="Orjeda G."/>
            <person name="Samain S."/>
            <person name="Cattolico L."/>
            <person name="Pelletier E."/>
            <person name="Couloux A."/>
            <person name="Segurens B."/>
            <person name="Wincker P."/>
            <person name="D'Hont A."/>
            <person name="Scarpelli C."/>
            <person name="Weissenbach J."/>
            <person name="Salanoubat M."/>
            <person name="Quetier F."/>
            <person name="Yu Y."/>
            <person name="Kim H.R."/>
            <person name="Rambo T."/>
            <person name="Currie J."/>
            <person name="Collura K."/>
            <person name="Luo M."/>
            <person name="Yang T."/>
            <person name="Ammiraju J.S.S."/>
            <person name="Engler F."/>
            <person name="Soderlund C."/>
            <person name="Wing R.A."/>
            <person name="Palmer L.E."/>
            <person name="de la Bastide M."/>
            <person name="Spiegel L."/>
            <person name="Nascimento L."/>
            <person name="Zutavern T."/>
            <person name="O'Shaughnessy A."/>
            <person name="Dike S."/>
            <person name="Dedhia N."/>
            <person name="Preston R."/>
            <person name="Balija V."/>
            <person name="McCombie W.R."/>
            <person name="Chow T."/>
            <person name="Chen H."/>
            <person name="Chung M."/>
            <person name="Chen C."/>
            <person name="Shaw J."/>
            <person name="Wu H."/>
            <person name="Hsiao K."/>
            <person name="Chao Y."/>
            <person name="Chu M."/>
            <person name="Cheng C."/>
            <person name="Hour A."/>
            <person name="Lee P."/>
            <person name="Lin S."/>
            <person name="Lin Y."/>
            <person name="Liou J."/>
            <person name="Liu S."/>
            <person name="Hsing Y."/>
            <person name="Raghuvanshi S."/>
            <person name="Mohanty A."/>
            <person name="Bharti A.K."/>
            <person name="Gaur A."/>
            <person name="Gupta V."/>
            <person name="Kumar D."/>
            <person name="Ravi V."/>
            <person name="Vij S."/>
            <person name="Kapur A."/>
            <person name="Khurana P."/>
            <person name="Khurana P."/>
            <person name="Khurana J.P."/>
            <person name="Tyagi A.K."/>
            <person name="Gaikwad K."/>
            <person name="Singh A."/>
            <person name="Dalal V."/>
            <person name="Srivastava S."/>
            <person name="Dixit A."/>
            <person name="Pal A.K."/>
            <person name="Ghazi I.A."/>
            <person name="Yadav M."/>
            <person name="Pandit A."/>
            <person name="Bhargava A."/>
            <person name="Sureshbabu K."/>
            <person name="Batra K."/>
            <person name="Sharma T.R."/>
            <person name="Mohapatra T."/>
            <person name="Singh N.K."/>
            <person name="Messing J."/>
            <person name="Nelson A.B."/>
            <person name="Fuks G."/>
            <person name="Kavchok S."/>
            <person name="Keizer G."/>
            <person name="Linton E."/>
            <person name="Llaca V."/>
            <person name="Song R."/>
            <person name="Tanyolac B."/>
            <person name="Young S."/>
            <person name="Ho-Il K."/>
            <person name="Hahn J.H."/>
            <person name="Sangsakoo G."/>
            <person name="Vanavichit A."/>
            <person name="de Mattos Luiz.A.T."/>
            <person name="Zimmer P.D."/>
            <person name="Malone G."/>
            <person name="Dellagostin O."/>
            <person name="de Oliveira A.C."/>
            <person name="Bevan M."/>
            <person name="Bancroft I."/>
            <person name="Minx P."/>
            <person name="Cordum H."/>
            <person name="Wilson R."/>
            <person name="Cheng Z."/>
            <person name="Jin W."/>
            <person name="Jiang J."/>
            <person name="Leong S.A."/>
            <person name="Iwama H."/>
            <person name="Gojobori T."/>
            <person name="Itoh T."/>
            <person name="Niimura Y."/>
            <person name="Fujii Y."/>
            <person name="Habara T."/>
            <person name="Sakai H."/>
            <person name="Sato Y."/>
            <person name="Wilson G."/>
            <person name="Kumar K."/>
            <person name="McCouch S."/>
            <person name="Juretic N."/>
            <person name="Hoen D."/>
            <person name="Wright S."/>
            <person name="Bruskiewich R."/>
            <person name="Bureau T."/>
            <person name="Miyao A."/>
            <person name="Hirochika H."/>
            <person name="Nishikawa T."/>
            <person name="Kadowaki K."/>
            <person name="Sugiura M."/>
            <person name="Burr B."/>
            <person name="Sasaki T."/>
        </authorList>
    </citation>
    <scope>NUCLEOTIDE SEQUENCE [LARGE SCALE GENOMIC DNA]</scope>
    <source>
        <strain evidence="3">cv. Nipponbare</strain>
    </source>
</reference>
<sequence length="49" mass="5434">MKVTTQLKLLEKRQCSRVKALVGAFETVMDAKPAGDGAAAKPQHYHPRR</sequence>
<protein>
    <submittedName>
        <fullName evidence="2">Os02g0150200 protein</fullName>
    </submittedName>
</protein>
<gene>
    <name evidence="2" type="ordered locus">Os02g0150200</name>
</gene>
<evidence type="ECO:0000313" key="2">
    <source>
        <dbReference type="EMBL" id="BAH91532.1"/>
    </source>
</evidence>
<dbReference type="Gramene" id="Os02t0150200-01">
    <property type="protein sequence ID" value="Os02t0150200-01"/>
    <property type="gene ID" value="Os02g0150200"/>
</dbReference>
<reference evidence="3" key="2">
    <citation type="journal article" date="2008" name="Nucleic Acids Res.">
        <title>The rice annotation project database (RAP-DB): 2008 update.</title>
        <authorList>
            <consortium name="The rice annotation project (RAP)"/>
        </authorList>
    </citation>
    <scope>GENOME REANNOTATION</scope>
    <source>
        <strain evidence="3">cv. Nipponbare</strain>
    </source>
</reference>
<dbReference type="KEGG" id="dosa:Os02g0150200"/>
<accession>A0A0P0VEL6</accession>
<evidence type="ECO:0000259" key="1">
    <source>
        <dbReference type="Pfam" id="PF07839"/>
    </source>
</evidence>
<dbReference type="AlphaFoldDB" id="A0A0P0VEL6"/>